<feature type="domain" description="CENP-V/GFA" evidence="5">
    <location>
        <begin position="12"/>
        <end position="109"/>
    </location>
</feature>
<keyword evidence="2" id="KW-0479">Metal-binding</keyword>
<comment type="caution">
    <text evidence="6">The sequence shown here is derived from an EMBL/GenBank/DDBJ whole genome shotgun (WGS) entry which is preliminary data.</text>
</comment>
<keyword evidence="4" id="KW-0456">Lyase</keyword>
<dbReference type="Proteomes" id="UP000531231">
    <property type="component" value="Unassembled WGS sequence"/>
</dbReference>
<organism evidence="6 7">
    <name type="scientific">Pseudochrobactrum saccharolyticum</name>
    <dbReference type="NCBI Taxonomy" id="354352"/>
    <lineage>
        <taxon>Bacteria</taxon>
        <taxon>Pseudomonadati</taxon>
        <taxon>Pseudomonadota</taxon>
        <taxon>Alphaproteobacteria</taxon>
        <taxon>Hyphomicrobiales</taxon>
        <taxon>Brucellaceae</taxon>
        <taxon>Pseudochrobactrum</taxon>
    </lineage>
</organism>
<dbReference type="RefSeq" id="WP_151158054.1">
    <property type="nucleotide sequence ID" value="NZ_JACHIL010000007.1"/>
</dbReference>
<keyword evidence="3" id="KW-0862">Zinc</keyword>
<sequence>MGSETLSENPVASGGCQCGAVRFRVKGQLGSASICHCRMCQKAFGNYFAPLVSVKEGTLEWTRGTRKLFRSSNHVQRGFCAGCGTPLTYEAPDGLALSIAAFDNPQEIEPVVQWGMEGRLPYLDKLSTLPAYTTERDPESAEFVRTMVSYQHPDHDTETWPQGHA</sequence>
<dbReference type="PANTHER" id="PTHR33337">
    <property type="entry name" value="GFA DOMAIN-CONTAINING PROTEIN"/>
    <property type="match status" value="1"/>
</dbReference>
<evidence type="ECO:0000256" key="4">
    <source>
        <dbReference type="ARBA" id="ARBA00023239"/>
    </source>
</evidence>
<evidence type="ECO:0000313" key="6">
    <source>
        <dbReference type="EMBL" id="MBB5092656.1"/>
    </source>
</evidence>
<evidence type="ECO:0000256" key="1">
    <source>
        <dbReference type="ARBA" id="ARBA00005495"/>
    </source>
</evidence>
<dbReference type="InterPro" id="IPR006913">
    <property type="entry name" value="CENP-V/GFA"/>
</dbReference>
<protein>
    <recommendedName>
        <fullName evidence="5">CENP-V/GFA domain-containing protein</fullName>
    </recommendedName>
</protein>
<evidence type="ECO:0000256" key="2">
    <source>
        <dbReference type="ARBA" id="ARBA00022723"/>
    </source>
</evidence>
<dbReference type="GO" id="GO:0016846">
    <property type="term" value="F:carbon-sulfur lyase activity"/>
    <property type="evidence" value="ECO:0007669"/>
    <property type="project" value="InterPro"/>
</dbReference>
<proteinExistence type="inferred from homology"/>
<accession>A0A7W8ER69</accession>
<dbReference type="AlphaFoldDB" id="A0A7W8ER69"/>
<keyword evidence="7" id="KW-1185">Reference proteome</keyword>
<gene>
    <name evidence="6" type="ORF">HNQ68_003219</name>
</gene>
<dbReference type="InterPro" id="IPR011057">
    <property type="entry name" value="Mss4-like_sf"/>
</dbReference>
<evidence type="ECO:0000256" key="3">
    <source>
        <dbReference type="ARBA" id="ARBA00022833"/>
    </source>
</evidence>
<comment type="similarity">
    <text evidence="1">Belongs to the Gfa family.</text>
</comment>
<dbReference type="Gene3D" id="3.90.1590.10">
    <property type="entry name" value="glutathione-dependent formaldehyde- activating enzyme (gfa)"/>
    <property type="match status" value="1"/>
</dbReference>
<dbReference type="Pfam" id="PF04828">
    <property type="entry name" value="GFA"/>
    <property type="match status" value="1"/>
</dbReference>
<evidence type="ECO:0000259" key="5">
    <source>
        <dbReference type="PROSITE" id="PS51891"/>
    </source>
</evidence>
<dbReference type="GO" id="GO:0046872">
    <property type="term" value="F:metal ion binding"/>
    <property type="evidence" value="ECO:0007669"/>
    <property type="project" value="UniProtKB-KW"/>
</dbReference>
<dbReference type="PANTHER" id="PTHR33337:SF40">
    <property type="entry name" value="CENP-V_GFA DOMAIN-CONTAINING PROTEIN-RELATED"/>
    <property type="match status" value="1"/>
</dbReference>
<reference evidence="6 7" key="1">
    <citation type="submission" date="2020-08" db="EMBL/GenBank/DDBJ databases">
        <title>Genomic Encyclopedia of Type Strains, Phase IV (KMG-IV): sequencing the most valuable type-strain genomes for metagenomic binning, comparative biology and taxonomic classification.</title>
        <authorList>
            <person name="Goeker M."/>
        </authorList>
    </citation>
    <scope>NUCLEOTIDE SEQUENCE [LARGE SCALE GENOMIC DNA]</scope>
    <source>
        <strain evidence="6 7">DSM 25620</strain>
    </source>
</reference>
<name>A0A7W8ER69_9HYPH</name>
<evidence type="ECO:0000313" key="7">
    <source>
        <dbReference type="Proteomes" id="UP000531231"/>
    </source>
</evidence>
<dbReference type="PROSITE" id="PS51891">
    <property type="entry name" value="CENP_V_GFA"/>
    <property type="match status" value="1"/>
</dbReference>
<dbReference type="EMBL" id="JACHIL010000007">
    <property type="protein sequence ID" value="MBB5092656.1"/>
    <property type="molecule type" value="Genomic_DNA"/>
</dbReference>
<dbReference type="SUPFAM" id="SSF51316">
    <property type="entry name" value="Mss4-like"/>
    <property type="match status" value="1"/>
</dbReference>